<evidence type="ECO:0000313" key="2">
    <source>
        <dbReference type="Proteomes" id="UP000638986"/>
    </source>
</evidence>
<evidence type="ECO:0000313" key="1">
    <source>
        <dbReference type="EMBL" id="MBH3440514.1"/>
    </source>
</evidence>
<proteinExistence type="predicted"/>
<name>A0ABS0MUY7_PSELU</name>
<accession>A0ABS0MUY7</accession>
<dbReference type="SUPFAM" id="SSF103370">
    <property type="entry name" value="NinB"/>
    <property type="match status" value="1"/>
</dbReference>
<protein>
    <submittedName>
        <fullName evidence="1">Recombination protein NinB</fullName>
    </submittedName>
</protein>
<reference evidence="1 2" key="1">
    <citation type="submission" date="2020-11" db="EMBL/GenBank/DDBJ databases">
        <title>Enhanced detection system for hospital associated transmission using whole genome sequencing surveillance.</title>
        <authorList>
            <person name="Harrison L.H."/>
            <person name="Van Tyne D."/>
            <person name="Marsh J.W."/>
            <person name="Griffith M.P."/>
            <person name="Snyder D.J."/>
            <person name="Cooper V.S."/>
            <person name="Mustapha M."/>
        </authorList>
    </citation>
    <scope>NUCLEOTIDE SEQUENCE [LARGE SCALE GENOMIC DNA]</scope>
    <source>
        <strain evidence="1 2">PSB00013</strain>
    </source>
</reference>
<gene>
    <name evidence="1" type="ORF">I5Q09_17670</name>
</gene>
<dbReference type="RefSeq" id="WP_197872919.1">
    <property type="nucleotide sequence ID" value="NZ_JADTXM010000012.1"/>
</dbReference>
<dbReference type="Gene3D" id="1.10.3790.10">
    <property type="entry name" value="NinB"/>
    <property type="match status" value="1"/>
</dbReference>
<dbReference type="InterPro" id="IPR008711">
    <property type="entry name" value="Recombinase_NinB"/>
</dbReference>
<dbReference type="Pfam" id="PF05772">
    <property type="entry name" value="NinB"/>
    <property type="match status" value="1"/>
</dbReference>
<comment type="caution">
    <text evidence="1">The sequence shown here is derived from an EMBL/GenBank/DDBJ whole genome shotgun (WGS) entry which is preliminary data.</text>
</comment>
<dbReference type="InterPro" id="IPR036619">
    <property type="entry name" value="NinB_sf"/>
</dbReference>
<dbReference type="EMBL" id="JADTXM010000012">
    <property type="protein sequence ID" value="MBH3440514.1"/>
    <property type="molecule type" value="Genomic_DNA"/>
</dbReference>
<sequence>MAERVFRINEEAGLRAAFLAAWNLAGGMIGKAKHGLEIVIRPMKDKRSAAQNRRYWMMLRELSAMAWLDGRQFSDQTWHEHFKRTFIGCEELAMPDGKTELRGISTTKLNVDEFGEYMLQIEQYAAEQGWPLMAGEWRQAA</sequence>
<dbReference type="Proteomes" id="UP000638986">
    <property type="component" value="Unassembled WGS sequence"/>
</dbReference>
<organism evidence="1 2">
    <name type="scientific">Pseudomonas luteola</name>
    <dbReference type="NCBI Taxonomy" id="47886"/>
    <lineage>
        <taxon>Bacteria</taxon>
        <taxon>Pseudomonadati</taxon>
        <taxon>Pseudomonadota</taxon>
        <taxon>Gammaproteobacteria</taxon>
        <taxon>Pseudomonadales</taxon>
        <taxon>Pseudomonadaceae</taxon>
        <taxon>Pseudomonas</taxon>
    </lineage>
</organism>